<dbReference type="GO" id="GO:0016020">
    <property type="term" value="C:membrane"/>
    <property type="evidence" value="ECO:0007669"/>
    <property type="project" value="UniProtKB-SubCell"/>
</dbReference>
<comment type="similarity">
    <text evidence="2">Belongs to the membrane fusion protein (MFP) (TC 8.A.1) family.</text>
</comment>
<feature type="transmembrane region" description="Helical" evidence="8">
    <location>
        <begin position="37"/>
        <end position="59"/>
    </location>
</feature>
<feature type="region of interest" description="Disordered" evidence="7">
    <location>
        <begin position="1"/>
        <end position="21"/>
    </location>
</feature>
<dbReference type="PANTHER" id="PTHR30386">
    <property type="entry name" value="MEMBRANE FUSION SUBUNIT OF EMRAB-TOLC MULTIDRUG EFFLUX PUMP"/>
    <property type="match status" value="1"/>
</dbReference>
<evidence type="ECO:0000256" key="5">
    <source>
        <dbReference type="ARBA" id="ARBA00023136"/>
    </source>
</evidence>
<dbReference type="Gene3D" id="2.40.30.170">
    <property type="match status" value="1"/>
</dbReference>
<keyword evidence="6" id="KW-0175">Coiled coil</keyword>
<reference evidence="11" key="1">
    <citation type="submission" date="2020-05" db="EMBL/GenBank/DDBJ databases">
        <authorList>
            <person name="Zhu T."/>
            <person name="Keshari N."/>
            <person name="Lu X."/>
        </authorList>
    </citation>
    <scope>NUCLEOTIDE SEQUENCE</scope>
    <source>
        <strain evidence="11">NK1-12</strain>
    </source>
</reference>
<evidence type="ECO:0000259" key="10">
    <source>
        <dbReference type="Pfam" id="PF26002"/>
    </source>
</evidence>
<feature type="domain" description="Multidrug resistance protein MdtA-like alpha-helical hairpin" evidence="9">
    <location>
        <begin position="175"/>
        <end position="234"/>
    </location>
</feature>
<dbReference type="PANTHER" id="PTHR30386:SF26">
    <property type="entry name" value="TRANSPORT PROTEIN COMB"/>
    <property type="match status" value="1"/>
</dbReference>
<dbReference type="Gene3D" id="1.10.287.470">
    <property type="entry name" value="Helix hairpin bin"/>
    <property type="match status" value="1"/>
</dbReference>
<organism evidence="11">
    <name type="scientific">Leptolyngbya sp. NK1-12</name>
    <dbReference type="NCBI Taxonomy" id="2547451"/>
    <lineage>
        <taxon>Bacteria</taxon>
        <taxon>Bacillati</taxon>
        <taxon>Cyanobacteriota</taxon>
        <taxon>Cyanophyceae</taxon>
        <taxon>Leptolyngbyales</taxon>
        <taxon>Leptolyngbyaceae</taxon>
        <taxon>Leptolyngbya group</taxon>
        <taxon>Leptolyngbya</taxon>
    </lineage>
</organism>
<dbReference type="InterPro" id="IPR058982">
    <property type="entry name" value="Beta-barrel_AprE"/>
</dbReference>
<dbReference type="InterPro" id="IPR050739">
    <property type="entry name" value="MFP"/>
</dbReference>
<feature type="domain" description="AprE-like beta-barrel" evidence="10">
    <location>
        <begin position="334"/>
        <end position="436"/>
    </location>
</feature>
<keyword evidence="5 8" id="KW-0472">Membrane</keyword>
<name>A0AA96WCM7_9CYAN</name>
<protein>
    <submittedName>
        <fullName evidence="11">HlyD family efflux transporter periplasmic adaptor subunit</fullName>
    </submittedName>
</protein>
<dbReference type="PRINTS" id="PR01490">
    <property type="entry name" value="RTXTOXIND"/>
</dbReference>
<sequence length="454" mass="48865">MQNTIPPSPQTTSRTSQSSPYLRPVKADEFLPPVSRWMSLGGAVLIGSLGLGLLLAALLRYNVTVKAPAVVRPDGEVRLVQAGQAGRISSIEVAPNQTVQRGDVLARLDPTELATRKQQLQGNIQQRQVQISQIDAQIRLLQTQIVAESSAIDREVAVAQSEREQNQQVYRQQQATTQADLAAARAALEFARNEQRRYQQLVKSGAVSQLQLEEKQAAVRTAEAQVARAEAALNPSAAPVAIAQDRIAQAAASGRATLATLQREQKTLIQQRAELQTQLLEDQQALKQVETELQSQVIRATSDGVVLRSTLRNPGQVVQAGDTLVEIAPRSGALVVKARVATQNISKIAVGQPVQLRIPACPYPDYGTLAGTVSAVSPDALSPTPTEAAGSSLAQTASQTASYYEVTIHPDQMALQRGNRSCSLQPGMEANANIITHQETFLQMALRNVKLLAD</sequence>
<feature type="coiled-coil region" evidence="6">
    <location>
        <begin position="181"/>
        <end position="232"/>
    </location>
</feature>
<dbReference type="SUPFAM" id="SSF111369">
    <property type="entry name" value="HlyD-like secretion proteins"/>
    <property type="match status" value="1"/>
</dbReference>
<dbReference type="EMBL" id="CP053586">
    <property type="protein sequence ID" value="WNZ22674.1"/>
    <property type="molecule type" value="Genomic_DNA"/>
</dbReference>
<evidence type="ECO:0000256" key="4">
    <source>
        <dbReference type="ARBA" id="ARBA00022989"/>
    </source>
</evidence>
<feature type="compositionally biased region" description="Low complexity" evidence="7">
    <location>
        <begin position="10"/>
        <end position="20"/>
    </location>
</feature>
<dbReference type="InterPro" id="IPR058624">
    <property type="entry name" value="MdtA-like_HH"/>
</dbReference>
<evidence type="ECO:0000256" key="7">
    <source>
        <dbReference type="SAM" id="MobiDB-lite"/>
    </source>
</evidence>
<evidence type="ECO:0000313" key="11">
    <source>
        <dbReference type="EMBL" id="WNZ22674.1"/>
    </source>
</evidence>
<dbReference type="RefSeq" id="WP_316434193.1">
    <property type="nucleotide sequence ID" value="NZ_CP053586.1"/>
</dbReference>
<evidence type="ECO:0000256" key="6">
    <source>
        <dbReference type="SAM" id="Coils"/>
    </source>
</evidence>
<keyword evidence="3 8" id="KW-0812">Transmembrane</keyword>
<evidence type="ECO:0000256" key="3">
    <source>
        <dbReference type="ARBA" id="ARBA00022692"/>
    </source>
</evidence>
<evidence type="ECO:0000256" key="8">
    <source>
        <dbReference type="SAM" id="Phobius"/>
    </source>
</evidence>
<dbReference type="Pfam" id="PF25876">
    <property type="entry name" value="HH_MFP_RND"/>
    <property type="match status" value="1"/>
</dbReference>
<feature type="coiled-coil region" evidence="6">
    <location>
        <begin position="258"/>
        <end position="292"/>
    </location>
</feature>
<evidence type="ECO:0000259" key="9">
    <source>
        <dbReference type="Pfam" id="PF25876"/>
    </source>
</evidence>
<dbReference type="AlphaFoldDB" id="A0AA96WCM7"/>
<proteinExistence type="inferred from homology"/>
<gene>
    <name evidence="11" type="ORF">HJG54_07270</name>
</gene>
<evidence type="ECO:0000256" key="1">
    <source>
        <dbReference type="ARBA" id="ARBA00004167"/>
    </source>
</evidence>
<dbReference type="Pfam" id="PF26002">
    <property type="entry name" value="Beta-barrel_AprE"/>
    <property type="match status" value="1"/>
</dbReference>
<dbReference type="Gene3D" id="2.40.50.100">
    <property type="match status" value="2"/>
</dbReference>
<accession>A0AA96WCM7</accession>
<keyword evidence="4 8" id="KW-1133">Transmembrane helix</keyword>
<evidence type="ECO:0000256" key="2">
    <source>
        <dbReference type="ARBA" id="ARBA00009477"/>
    </source>
</evidence>
<comment type="subcellular location">
    <subcellularLocation>
        <location evidence="1">Membrane</location>
        <topology evidence="1">Single-pass membrane protein</topology>
    </subcellularLocation>
</comment>